<reference evidence="2 3" key="1">
    <citation type="submission" date="2023-12" db="EMBL/GenBank/DDBJ databases">
        <title>Baltic Sea Cyanobacteria.</title>
        <authorList>
            <person name="Delbaje E."/>
            <person name="Fewer D.P."/>
            <person name="Shishido T.K."/>
        </authorList>
    </citation>
    <scope>NUCLEOTIDE SEQUENCE [LARGE SCALE GENOMIC DNA]</scope>
    <source>
        <strain evidence="2 3">UHCC 0281</strain>
    </source>
</reference>
<feature type="transmembrane region" description="Helical" evidence="1">
    <location>
        <begin position="12"/>
        <end position="36"/>
    </location>
</feature>
<dbReference type="RefSeq" id="WP_323356233.1">
    <property type="nucleotide sequence ID" value="NZ_JAYGHY010000013.1"/>
</dbReference>
<organism evidence="2 3">
    <name type="scientific">Cyanobium gracile UHCC 0281</name>
    <dbReference type="NCBI Taxonomy" id="3110309"/>
    <lineage>
        <taxon>Bacteria</taxon>
        <taxon>Bacillati</taxon>
        <taxon>Cyanobacteriota</taxon>
        <taxon>Cyanophyceae</taxon>
        <taxon>Synechococcales</taxon>
        <taxon>Prochlorococcaceae</taxon>
        <taxon>Cyanobium</taxon>
    </lineage>
</organism>
<protein>
    <submittedName>
        <fullName evidence="2">Uncharacterized protein</fullName>
    </submittedName>
</protein>
<gene>
    <name evidence="2" type="ORF">VB739_06260</name>
</gene>
<dbReference type="EMBL" id="JAYGHY010000013">
    <property type="protein sequence ID" value="MEA5442150.1"/>
    <property type="molecule type" value="Genomic_DNA"/>
</dbReference>
<dbReference type="Proteomes" id="UP001302329">
    <property type="component" value="Unassembled WGS sequence"/>
</dbReference>
<keyword evidence="1" id="KW-0812">Transmembrane</keyword>
<comment type="caution">
    <text evidence="2">The sequence shown here is derived from an EMBL/GenBank/DDBJ whole genome shotgun (WGS) entry which is preliminary data.</text>
</comment>
<keyword evidence="1" id="KW-0472">Membrane</keyword>
<accession>A0ABU5SUG5</accession>
<keyword evidence="1" id="KW-1133">Transmembrane helix</keyword>
<keyword evidence="3" id="KW-1185">Reference proteome</keyword>
<proteinExistence type="predicted"/>
<evidence type="ECO:0000256" key="1">
    <source>
        <dbReference type="SAM" id="Phobius"/>
    </source>
</evidence>
<sequence length="49" mass="5138">MPNDSSSSRSVIVGLLVVIGSIGGLALLVWFTVVLLDLKHLNTSGFTLP</sequence>
<evidence type="ECO:0000313" key="2">
    <source>
        <dbReference type="EMBL" id="MEA5442150.1"/>
    </source>
</evidence>
<evidence type="ECO:0000313" key="3">
    <source>
        <dbReference type="Proteomes" id="UP001302329"/>
    </source>
</evidence>
<name>A0ABU5SUG5_9CYAN</name>